<reference evidence="1" key="1">
    <citation type="submission" date="2020-11" db="EMBL/GenBank/DDBJ databases">
        <authorList>
            <consortium name="DOE Joint Genome Institute"/>
            <person name="Ahrendt S."/>
            <person name="Riley R."/>
            <person name="Andreopoulos W."/>
            <person name="Labutti K."/>
            <person name="Pangilinan J."/>
            <person name="Ruiz-Duenas F.J."/>
            <person name="Barrasa J.M."/>
            <person name="Sanchez-Garcia M."/>
            <person name="Camarero S."/>
            <person name="Miyauchi S."/>
            <person name="Serrano A."/>
            <person name="Linde D."/>
            <person name="Babiker R."/>
            <person name="Drula E."/>
            <person name="Ayuso-Fernandez I."/>
            <person name="Pacheco R."/>
            <person name="Padilla G."/>
            <person name="Ferreira P."/>
            <person name="Barriuso J."/>
            <person name="Kellner H."/>
            <person name="Castanera R."/>
            <person name="Alfaro M."/>
            <person name="Ramirez L."/>
            <person name="Pisabarro A.G."/>
            <person name="Kuo A."/>
            <person name="Tritt A."/>
            <person name="Lipzen A."/>
            <person name="He G."/>
            <person name="Yan M."/>
            <person name="Ng V."/>
            <person name="Cullen D."/>
            <person name="Martin F."/>
            <person name="Rosso M.-N."/>
            <person name="Henrissat B."/>
            <person name="Hibbett D."/>
            <person name="Martinez A.T."/>
            <person name="Grigoriev I.V."/>
        </authorList>
    </citation>
    <scope>NUCLEOTIDE SEQUENCE</scope>
    <source>
        <strain evidence="1">CIRM-BRFM 674</strain>
    </source>
</reference>
<organism evidence="1 2">
    <name type="scientific">Pholiota conissans</name>
    <dbReference type="NCBI Taxonomy" id="109636"/>
    <lineage>
        <taxon>Eukaryota</taxon>
        <taxon>Fungi</taxon>
        <taxon>Dikarya</taxon>
        <taxon>Basidiomycota</taxon>
        <taxon>Agaricomycotina</taxon>
        <taxon>Agaricomycetes</taxon>
        <taxon>Agaricomycetidae</taxon>
        <taxon>Agaricales</taxon>
        <taxon>Agaricineae</taxon>
        <taxon>Strophariaceae</taxon>
        <taxon>Pholiota</taxon>
    </lineage>
</organism>
<proteinExistence type="predicted"/>
<dbReference type="EMBL" id="MU155940">
    <property type="protein sequence ID" value="KAF9470549.1"/>
    <property type="molecule type" value="Genomic_DNA"/>
</dbReference>
<comment type="caution">
    <text evidence="1">The sequence shown here is derived from an EMBL/GenBank/DDBJ whole genome shotgun (WGS) entry which is preliminary data.</text>
</comment>
<accession>A0A9P5YL19</accession>
<protein>
    <submittedName>
        <fullName evidence="1">Uncharacterized protein</fullName>
    </submittedName>
</protein>
<gene>
    <name evidence="1" type="ORF">BDN70DRAFT_902016</name>
</gene>
<evidence type="ECO:0000313" key="1">
    <source>
        <dbReference type="EMBL" id="KAF9470549.1"/>
    </source>
</evidence>
<dbReference type="Proteomes" id="UP000807469">
    <property type="component" value="Unassembled WGS sequence"/>
</dbReference>
<evidence type="ECO:0000313" key="2">
    <source>
        <dbReference type="Proteomes" id="UP000807469"/>
    </source>
</evidence>
<keyword evidence="2" id="KW-1185">Reference proteome</keyword>
<name>A0A9P5YL19_9AGAR</name>
<dbReference type="OrthoDB" id="3034450at2759"/>
<feature type="non-terminal residue" evidence="1">
    <location>
        <position position="1"/>
    </location>
</feature>
<dbReference type="AlphaFoldDB" id="A0A9P5YL19"/>
<sequence>DGKPVHESRFVAGRVTAPDAELFAIQVAITAALWQPNCKCIVVFTDHLASARQSVDPSVHSGQGHSLAVCCTLAPWLKESPDCKIEFIQVFSQLQWDFHHAAHNFCRDLPPIRGRNFETFLDSLRKNATNRARDAWIEMFQEPKYRGSNFLMLQELDGTPIQPSYINGGAWLPLFKHSTTSTARMVRCITNHAPIGNYFTQFNIPELAGCCHCTFHFGSREHLLEWCHKRKHHPPHYIRFAVHLVNLLDDNPAFFTQAIPYKPDGIG</sequence>